<evidence type="ECO:0000256" key="10">
    <source>
        <dbReference type="ARBA" id="ARBA00023098"/>
    </source>
</evidence>
<keyword evidence="22" id="KW-1133">Transmembrane helix</keyword>
<dbReference type="InterPro" id="IPR002575">
    <property type="entry name" value="Aminoglycoside_PTrfase"/>
</dbReference>
<dbReference type="CDD" id="cd05154">
    <property type="entry name" value="ACAD10_11_N-like"/>
    <property type="match status" value="1"/>
</dbReference>
<evidence type="ECO:0000256" key="8">
    <source>
        <dbReference type="ARBA" id="ARBA00022990"/>
    </source>
</evidence>
<evidence type="ECO:0000259" key="25">
    <source>
        <dbReference type="Pfam" id="PF02770"/>
    </source>
</evidence>
<accession>A0A2A6CRI2</accession>
<evidence type="ECO:0000256" key="7">
    <source>
        <dbReference type="ARBA" id="ARBA00022827"/>
    </source>
</evidence>
<dbReference type="Pfam" id="PF01636">
    <property type="entry name" value="APH"/>
    <property type="match status" value="1"/>
</dbReference>
<dbReference type="InterPro" id="IPR036412">
    <property type="entry name" value="HAD-like_sf"/>
</dbReference>
<keyword evidence="28" id="KW-1185">Reference proteome</keyword>
<dbReference type="EnsemblMetazoa" id="PPA14213.1">
    <property type="protein sequence ID" value="PPA14213.1"/>
    <property type="gene ID" value="WBGene00103767"/>
</dbReference>
<organism evidence="27 28">
    <name type="scientific">Pristionchus pacificus</name>
    <name type="common">Parasitic nematode worm</name>
    <dbReference type="NCBI Taxonomy" id="54126"/>
    <lineage>
        <taxon>Eukaryota</taxon>
        <taxon>Metazoa</taxon>
        <taxon>Ecdysozoa</taxon>
        <taxon>Nematoda</taxon>
        <taxon>Chromadorea</taxon>
        <taxon>Rhabditida</taxon>
        <taxon>Rhabditina</taxon>
        <taxon>Diplogasteromorpha</taxon>
        <taxon>Diplogasteroidea</taxon>
        <taxon>Neodiplogasteridae</taxon>
        <taxon>Pristionchus</taxon>
    </lineage>
</organism>
<dbReference type="SFLD" id="SFLDS00003">
    <property type="entry name" value="Haloacid_Dehalogenase"/>
    <property type="match status" value="1"/>
</dbReference>
<dbReference type="InterPro" id="IPR037069">
    <property type="entry name" value="AcylCoA_DH/ox_N_sf"/>
</dbReference>
<dbReference type="InterPro" id="IPR011945">
    <property type="entry name" value="HAD-SF_ppase_IA/epoxid_hydro_N"/>
</dbReference>
<evidence type="ECO:0000256" key="14">
    <source>
        <dbReference type="ARBA" id="ARBA00046026"/>
    </source>
</evidence>
<dbReference type="Gene3D" id="1.10.540.10">
    <property type="entry name" value="Acyl-CoA dehydrogenase/oxidase, N-terminal domain"/>
    <property type="match status" value="1"/>
</dbReference>
<dbReference type="InterPro" id="IPR023198">
    <property type="entry name" value="PGP-like_dom2"/>
</dbReference>
<dbReference type="GO" id="GO:0031966">
    <property type="term" value="C:mitochondrial membrane"/>
    <property type="evidence" value="ECO:0007669"/>
    <property type="project" value="UniProtKB-SubCell"/>
</dbReference>
<evidence type="ECO:0000256" key="11">
    <source>
        <dbReference type="ARBA" id="ARBA00023136"/>
    </source>
</evidence>
<feature type="domain" description="Aminoglycoside phosphotransferase" evidence="24">
    <location>
        <begin position="258"/>
        <end position="473"/>
    </location>
</feature>
<dbReference type="GO" id="GO:0005892">
    <property type="term" value="C:acetylcholine-gated channel complex"/>
    <property type="evidence" value="ECO:0007669"/>
    <property type="project" value="InterPro"/>
</dbReference>
<evidence type="ECO:0000256" key="21">
    <source>
        <dbReference type="SAM" id="MobiDB-lite"/>
    </source>
</evidence>
<dbReference type="PANTHER" id="PTHR48083:SF35">
    <property type="entry name" value="ACYL-COA DEHYDROGENASE FAMILY MEMBER 10"/>
    <property type="match status" value="1"/>
</dbReference>
<gene>
    <name evidence="27" type="primary">WBGene00103767</name>
</gene>
<dbReference type="PRINTS" id="PR00413">
    <property type="entry name" value="HADHALOGNASE"/>
</dbReference>
<feature type="compositionally biased region" description="Gly residues" evidence="21">
    <location>
        <begin position="1210"/>
        <end position="1225"/>
    </location>
</feature>
<dbReference type="Gene3D" id="1.20.140.10">
    <property type="entry name" value="Butyryl-CoA Dehydrogenase, subunit A, domain 3"/>
    <property type="match status" value="1"/>
</dbReference>
<evidence type="ECO:0000256" key="18">
    <source>
        <dbReference type="ARBA" id="ARBA00048395"/>
    </source>
</evidence>
<evidence type="ECO:0000256" key="9">
    <source>
        <dbReference type="ARBA" id="ARBA00023002"/>
    </source>
</evidence>
<comment type="function">
    <text evidence="14">Acyl-CoA dehydrogenase, that exhibits maximal activity towards saturated C22-CoA. Probably participates in beta-oxydation and energy production but could also play a role in the metabolism of specific fatty acids to control fatty acids composition of cellular lipids in brain.</text>
</comment>
<comment type="catalytic activity">
    <reaction evidence="17">
        <text>tetracosanoyl-CoA + oxidized [electron-transfer flavoprotein] + H(+) = (2E)-tetracosenoyl-CoA + reduced [electron-transfer flavoprotein]</text>
        <dbReference type="Rhea" id="RHEA:47232"/>
        <dbReference type="Rhea" id="RHEA-COMP:10685"/>
        <dbReference type="Rhea" id="RHEA-COMP:10686"/>
        <dbReference type="ChEBI" id="CHEBI:15378"/>
        <dbReference type="ChEBI" id="CHEBI:57692"/>
        <dbReference type="ChEBI" id="CHEBI:58307"/>
        <dbReference type="ChEBI" id="CHEBI:65052"/>
        <dbReference type="ChEBI" id="CHEBI:74693"/>
    </reaction>
    <physiologicalReaction direction="left-to-right" evidence="17">
        <dbReference type="Rhea" id="RHEA:47233"/>
    </physiologicalReaction>
</comment>
<dbReference type="Gene3D" id="3.10.310.50">
    <property type="match status" value="1"/>
</dbReference>
<evidence type="ECO:0000256" key="1">
    <source>
        <dbReference type="ARBA" id="ARBA00001974"/>
    </source>
</evidence>
<dbReference type="SUPFAM" id="SSF56784">
    <property type="entry name" value="HAD-like"/>
    <property type="match status" value="1"/>
</dbReference>
<feature type="region of interest" description="Disordered" evidence="21">
    <location>
        <begin position="1210"/>
        <end position="1243"/>
    </location>
</feature>
<dbReference type="FunFam" id="2.40.110.10:FF:000002">
    <property type="entry name" value="Acyl-CoA dehydrogenase fadE12"/>
    <property type="match status" value="1"/>
</dbReference>
<comment type="catalytic activity">
    <reaction evidence="18">
        <text>tricosanoyl-CoA + oxidized [electron-transfer flavoprotein] + H(+) = (2E)-tricosenoyl-CoA + reduced [electron-transfer flavoprotein]</text>
        <dbReference type="Rhea" id="RHEA:48220"/>
        <dbReference type="Rhea" id="RHEA-COMP:10685"/>
        <dbReference type="Rhea" id="RHEA-COMP:10686"/>
        <dbReference type="ChEBI" id="CHEBI:15378"/>
        <dbReference type="ChEBI" id="CHEBI:57692"/>
        <dbReference type="ChEBI" id="CHEBI:58307"/>
        <dbReference type="ChEBI" id="CHEBI:90118"/>
        <dbReference type="ChEBI" id="CHEBI:90119"/>
    </reaction>
    <physiologicalReaction direction="left-to-right" evidence="18">
        <dbReference type="Rhea" id="RHEA:48221"/>
    </physiologicalReaction>
</comment>
<protein>
    <recommendedName>
        <fullName evidence="13">Acyl-CoA dehydrogenase family member 11</fullName>
    </recommendedName>
</protein>
<accession>A0A8R1U9I1</accession>
<evidence type="ECO:0000313" key="27">
    <source>
        <dbReference type="EnsemblMetazoa" id="PPA14213.1"/>
    </source>
</evidence>
<dbReference type="InterPro" id="IPR046373">
    <property type="entry name" value="Acyl-CoA_Oxase/DH_mid-dom_sf"/>
</dbReference>
<dbReference type="GO" id="GO:0005737">
    <property type="term" value="C:cytoplasm"/>
    <property type="evidence" value="ECO:0000318"/>
    <property type="project" value="GO_Central"/>
</dbReference>
<dbReference type="Gene3D" id="3.90.1200.10">
    <property type="match status" value="1"/>
</dbReference>
<keyword evidence="9" id="KW-0560">Oxidoreductase</keyword>
<dbReference type="Pfam" id="PF17175">
    <property type="entry name" value="MOLO1"/>
    <property type="match status" value="1"/>
</dbReference>
<feature type="domain" description="Acyl-CoA dehydrogenase/oxidase N-terminal" evidence="26">
    <location>
        <begin position="623"/>
        <end position="684"/>
    </location>
</feature>
<dbReference type="NCBIfam" id="TIGR01509">
    <property type="entry name" value="HAD-SF-IA-v3"/>
    <property type="match status" value="1"/>
</dbReference>
<evidence type="ECO:0000256" key="6">
    <source>
        <dbReference type="ARBA" id="ARBA00022630"/>
    </source>
</evidence>
<evidence type="ECO:0000256" key="5">
    <source>
        <dbReference type="ARBA" id="ARBA00009347"/>
    </source>
</evidence>
<dbReference type="Gene3D" id="2.40.110.10">
    <property type="entry name" value="Butyryl-CoA Dehydrogenase, subunit A, domain 2"/>
    <property type="match status" value="1"/>
</dbReference>
<dbReference type="InterPro" id="IPR050741">
    <property type="entry name" value="Acyl-CoA_dehydrogenase"/>
</dbReference>
<keyword evidence="11 22" id="KW-0472">Membrane</keyword>
<comment type="similarity">
    <text evidence="5">Belongs to the acyl-CoA dehydrogenase family.</text>
</comment>
<dbReference type="InterPro" id="IPR036250">
    <property type="entry name" value="AcylCo_DH-like_C"/>
</dbReference>
<dbReference type="InterPro" id="IPR009075">
    <property type="entry name" value="AcylCo_DH/oxidase_C"/>
</dbReference>
<dbReference type="InterPro" id="IPR013786">
    <property type="entry name" value="AcylCoA_DH/ox_N"/>
</dbReference>
<evidence type="ECO:0000256" key="4">
    <source>
        <dbReference type="ARBA" id="ARBA00005005"/>
    </source>
</evidence>
<dbReference type="InterPro" id="IPR033438">
    <property type="entry name" value="MOLO1"/>
</dbReference>
<dbReference type="GO" id="GO:0033539">
    <property type="term" value="P:fatty acid beta-oxidation using acyl-CoA dehydrogenase"/>
    <property type="evidence" value="ECO:0000318"/>
    <property type="project" value="GO_Central"/>
</dbReference>
<evidence type="ECO:0000256" key="19">
    <source>
        <dbReference type="ARBA" id="ARBA00048399"/>
    </source>
</evidence>
<dbReference type="Pfam" id="PF00702">
    <property type="entry name" value="Hydrolase"/>
    <property type="match status" value="1"/>
</dbReference>
<comment type="cofactor">
    <cofactor evidence="1">
        <name>FAD</name>
        <dbReference type="ChEBI" id="CHEBI:57692"/>
    </cofactor>
</comment>
<evidence type="ECO:0000256" key="15">
    <source>
        <dbReference type="ARBA" id="ARBA00047443"/>
    </source>
</evidence>
<keyword evidence="7" id="KW-0274">FAD</keyword>
<comment type="catalytic activity">
    <reaction evidence="19">
        <text>hexacosanoyl-CoA + oxidized [electron-transfer flavoprotein] + H(+) = (2E)-hexacosenoyl-CoA + reduced [electron-transfer flavoprotein]</text>
        <dbReference type="Rhea" id="RHEA:48216"/>
        <dbReference type="Rhea" id="RHEA-COMP:10685"/>
        <dbReference type="Rhea" id="RHEA-COMP:10686"/>
        <dbReference type="ChEBI" id="CHEBI:15378"/>
        <dbReference type="ChEBI" id="CHEBI:57692"/>
        <dbReference type="ChEBI" id="CHEBI:58307"/>
        <dbReference type="ChEBI" id="CHEBI:64868"/>
        <dbReference type="ChEBI" id="CHEBI:74281"/>
    </reaction>
    <physiologicalReaction direction="left-to-right" evidence="19">
        <dbReference type="Rhea" id="RHEA:48217"/>
    </physiologicalReaction>
</comment>
<dbReference type="InterPro" id="IPR011009">
    <property type="entry name" value="Kinase-like_dom_sf"/>
</dbReference>
<evidence type="ECO:0000256" key="13">
    <source>
        <dbReference type="ARBA" id="ARBA00040622"/>
    </source>
</evidence>
<evidence type="ECO:0000313" key="28">
    <source>
        <dbReference type="Proteomes" id="UP000005239"/>
    </source>
</evidence>
<dbReference type="Gene3D" id="1.10.150.240">
    <property type="entry name" value="Putative phosphatase, domain 2"/>
    <property type="match status" value="1"/>
</dbReference>
<dbReference type="InterPro" id="IPR023214">
    <property type="entry name" value="HAD_sf"/>
</dbReference>
<name>A0A2A6CRI2_PRIPA</name>
<dbReference type="Pfam" id="PF02770">
    <property type="entry name" value="Acyl-CoA_dh_M"/>
    <property type="match status" value="1"/>
</dbReference>
<dbReference type="NCBIfam" id="TIGR02247">
    <property type="entry name" value="HAD-1A3-hyp"/>
    <property type="match status" value="1"/>
</dbReference>
<dbReference type="InterPro" id="IPR041726">
    <property type="entry name" value="ACAD10_11_N"/>
</dbReference>
<feature type="transmembrane region" description="Helical" evidence="22">
    <location>
        <begin position="1251"/>
        <end position="1274"/>
    </location>
</feature>
<dbReference type="SUPFAM" id="SSF47203">
    <property type="entry name" value="Acyl-CoA dehydrogenase C-terminal domain-like"/>
    <property type="match status" value="1"/>
</dbReference>
<proteinExistence type="inferred from homology"/>
<comment type="catalytic activity">
    <reaction evidence="20">
        <text>eicosanoyl-CoA + oxidized [electron-transfer flavoprotein] + H(+) = (2E)-eicosenoyl-CoA + reduced [electron-transfer flavoprotein]</text>
        <dbReference type="Rhea" id="RHEA:47236"/>
        <dbReference type="Rhea" id="RHEA-COMP:10685"/>
        <dbReference type="Rhea" id="RHEA-COMP:10686"/>
        <dbReference type="ChEBI" id="CHEBI:15378"/>
        <dbReference type="ChEBI" id="CHEBI:57380"/>
        <dbReference type="ChEBI" id="CHEBI:57692"/>
        <dbReference type="ChEBI" id="CHEBI:58307"/>
        <dbReference type="ChEBI" id="CHEBI:74691"/>
    </reaction>
    <physiologicalReaction direction="left-to-right" evidence="20">
        <dbReference type="Rhea" id="RHEA:47237"/>
    </physiologicalReaction>
</comment>
<dbReference type="SFLD" id="SFLDG01129">
    <property type="entry name" value="C1.5:_HAD__Beta-PGM__Phosphata"/>
    <property type="match status" value="1"/>
</dbReference>
<comment type="pathway">
    <text evidence="4">Lipid metabolism; fatty acid beta-oxidation.</text>
</comment>
<evidence type="ECO:0000259" key="23">
    <source>
        <dbReference type="Pfam" id="PF00441"/>
    </source>
</evidence>
<dbReference type="Pfam" id="PF02771">
    <property type="entry name" value="Acyl-CoA_dh_N"/>
    <property type="match status" value="1"/>
</dbReference>
<comment type="catalytic activity">
    <reaction evidence="16">
        <text>docosanoyl-CoA + oxidized [electron-transfer flavoprotein] + H(+) = (2E)-docosenoyl-CoA + reduced [electron-transfer flavoprotein]</text>
        <dbReference type="Rhea" id="RHEA:47228"/>
        <dbReference type="Rhea" id="RHEA-COMP:10685"/>
        <dbReference type="Rhea" id="RHEA-COMP:10686"/>
        <dbReference type="ChEBI" id="CHEBI:15378"/>
        <dbReference type="ChEBI" id="CHEBI:57692"/>
        <dbReference type="ChEBI" id="CHEBI:58307"/>
        <dbReference type="ChEBI" id="CHEBI:65059"/>
        <dbReference type="ChEBI" id="CHEBI:74692"/>
    </reaction>
    <physiologicalReaction direction="left-to-right" evidence="16">
        <dbReference type="Rhea" id="RHEA:47229"/>
    </physiologicalReaction>
</comment>
<dbReference type="SUPFAM" id="SSF56112">
    <property type="entry name" value="Protein kinase-like (PK-like)"/>
    <property type="match status" value="1"/>
</dbReference>
<dbReference type="GO" id="GO:0003995">
    <property type="term" value="F:acyl-CoA dehydrogenase activity"/>
    <property type="evidence" value="ECO:0000318"/>
    <property type="project" value="GO_Central"/>
</dbReference>
<dbReference type="CDD" id="cd02603">
    <property type="entry name" value="HAD_sEH-N_like"/>
    <property type="match status" value="1"/>
</dbReference>
<feature type="domain" description="Acyl-CoA oxidase/dehydrogenase middle" evidence="25">
    <location>
        <begin position="688"/>
        <end position="791"/>
    </location>
</feature>
<dbReference type="Gene3D" id="3.40.50.1000">
    <property type="entry name" value="HAD superfamily/HAD-like"/>
    <property type="match status" value="1"/>
</dbReference>
<dbReference type="Proteomes" id="UP000005239">
    <property type="component" value="Unassembled WGS sequence"/>
</dbReference>
<evidence type="ECO:0000256" key="20">
    <source>
        <dbReference type="ARBA" id="ARBA00049140"/>
    </source>
</evidence>
<comment type="catalytic activity">
    <reaction evidence="15">
        <text>a 2,3-saturated acyl-CoA + oxidized [electron-transfer flavoprotein] + H(+) = a (2E)-enoyl-CoA + reduced [electron-transfer flavoprotein]</text>
        <dbReference type="Rhea" id="RHEA:44704"/>
        <dbReference type="Rhea" id="RHEA-COMP:10685"/>
        <dbReference type="Rhea" id="RHEA-COMP:10686"/>
        <dbReference type="ChEBI" id="CHEBI:15378"/>
        <dbReference type="ChEBI" id="CHEBI:57692"/>
        <dbReference type="ChEBI" id="CHEBI:58307"/>
        <dbReference type="ChEBI" id="CHEBI:58856"/>
        <dbReference type="ChEBI" id="CHEBI:65111"/>
    </reaction>
    <physiologicalReaction direction="left-to-right" evidence="15">
        <dbReference type="Rhea" id="RHEA:44705"/>
    </physiologicalReaction>
</comment>
<reference evidence="27" key="2">
    <citation type="submission" date="2022-06" db="UniProtKB">
        <authorList>
            <consortium name="EnsemblMetazoa"/>
        </authorList>
    </citation>
    <scope>IDENTIFICATION</scope>
    <source>
        <strain evidence="27">PS312</strain>
    </source>
</reference>
<evidence type="ECO:0000256" key="16">
    <source>
        <dbReference type="ARBA" id="ARBA00048020"/>
    </source>
</evidence>
<dbReference type="PANTHER" id="PTHR48083">
    <property type="entry name" value="MEDIUM-CHAIN SPECIFIC ACYL-COA DEHYDROGENASE, MITOCHONDRIAL-RELATED"/>
    <property type="match status" value="1"/>
</dbReference>
<feature type="region of interest" description="Disordered" evidence="21">
    <location>
        <begin position="1374"/>
        <end position="1406"/>
    </location>
</feature>
<dbReference type="InterPro" id="IPR006439">
    <property type="entry name" value="HAD-SF_hydro_IA"/>
</dbReference>
<feature type="domain" description="Acyl-CoA dehydrogenase/oxidase C-terminal" evidence="23">
    <location>
        <begin position="803"/>
        <end position="951"/>
    </location>
</feature>
<dbReference type="GO" id="GO:0005777">
    <property type="term" value="C:peroxisome"/>
    <property type="evidence" value="ECO:0007669"/>
    <property type="project" value="UniProtKB-SubCell"/>
</dbReference>
<dbReference type="Pfam" id="PF00441">
    <property type="entry name" value="Acyl-CoA_dh_1"/>
    <property type="match status" value="1"/>
</dbReference>
<keyword evidence="10" id="KW-0443">Lipid metabolism</keyword>
<keyword evidence="6" id="KW-0285">Flavoprotein</keyword>
<keyword evidence="8" id="KW-0007">Acetylation</keyword>
<reference evidence="28" key="1">
    <citation type="journal article" date="2008" name="Nat. Genet.">
        <title>The Pristionchus pacificus genome provides a unique perspective on nematode lifestyle and parasitism.</title>
        <authorList>
            <person name="Dieterich C."/>
            <person name="Clifton S.W."/>
            <person name="Schuster L.N."/>
            <person name="Chinwalla A."/>
            <person name="Delehaunty K."/>
            <person name="Dinkelacker I."/>
            <person name="Fulton L."/>
            <person name="Fulton R."/>
            <person name="Godfrey J."/>
            <person name="Minx P."/>
            <person name="Mitreva M."/>
            <person name="Roeseler W."/>
            <person name="Tian H."/>
            <person name="Witte H."/>
            <person name="Yang S.P."/>
            <person name="Wilson R.K."/>
            <person name="Sommer R.J."/>
        </authorList>
    </citation>
    <scope>NUCLEOTIDE SEQUENCE [LARGE SCALE GENOMIC DNA]</scope>
    <source>
        <strain evidence="28">PS312</strain>
    </source>
</reference>
<evidence type="ECO:0000259" key="24">
    <source>
        <dbReference type="Pfam" id="PF01636"/>
    </source>
</evidence>
<dbReference type="GO" id="GO:0050660">
    <property type="term" value="F:flavin adenine dinucleotide binding"/>
    <property type="evidence" value="ECO:0007669"/>
    <property type="project" value="InterPro"/>
</dbReference>
<feature type="region of interest" description="Disordered" evidence="21">
    <location>
        <begin position="1163"/>
        <end position="1182"/>
    </location>
</feature>
<keyword evidence="12" id="KW-0576">Peroxisome</keyword>
<sequence length="1406" mass="153659">MSSTRPYDAVIFDMGGVLMPAPMFFWKKLEKKIGLKEGSLVETIIGDEDANRAFKLLECGKLNAEDFEPLFISIYNKRHGTQLGTLKVFSGEKLSMDQILWPEMITAVKILKSEGLKVGLITNNAFLDRSHARETIPKDFNKLFDVVVESCREGVRKPDAPIYKKAIDRLRVPANRCIFLDDLGVNCKTASGMGMKAIKVTDRSSALRQLESIFSIRLDVPPETRPLITREKLDETALRQFLAKELGVVAGKPEDFVLRRFGHGQSNPTYYVRCGTKELVLRKKPVGKVLPKAHQVDREFRVMKALGNTPVPVPKSHLYNESLLDSPFYVMDYVRGRLYLDPSIPGVTVEQRKCLWKEAIQNLAHIHTLNVDKVGLGDYGRKDGYMERNFKRWTTAYEMSATEEIEEVNKLHDYLEKHLPRNGEVTLVHGDYRIDNLLFHGKENKVVAVLDWELSTIGDPLADLATFLFAHYNSMWHKDFPCIGHLSADEQRKLGIPTVEEVLQEYERCIGRKQAASTNAHLLAPLPRYFAKIGLEMVKEKKSEEDAGLMILPSNLSEKARKLYKIVHDIVMNDVIPLEPELIEFYSDPTNWKDHPKLNALKEKARSLGAWNMFIARFIDPANKYGAGLTNVEYAHICELMGRSVFAAEIFNCQAPDTGNMEVLIKYGTEEQKEKWLRPMLDGKIKSCFAMTEPDVASSDASNIQGSIVRVGDEYVINARKWFASGAAHPHCEIAIFMGRVATEGKVSRLTQQSMILVPMKTPGVKIIRNLPVFGVYDPPAGHCEILFTNVRVPVESMILGEGRGFEVAQGRLGPGRIHHAMRLIGHCERAIDIMKDRVKSRTAFGQKLEKFDSIRKDIAKSRIEVEQARLLVLRAAHSIDTVGSKGAYKEIGMIKVAAPNVALSVLDRAIQMQGARGVTMDTPLAMMWVWARTLRIADGPDEVHLETIAKMELKSRKRRMTANRRLFFPLLLLLSVPINGQQQGQGQFGGGFGQMGSGGQLWNAGNFPNPTAGQFQECRMKMSAHICDPDGVLDESSRYRLDHDLKQLESRTRQDMARTFCDKKGVTAAMAVARKVQGGSQEAVKAMANDMLRKWTLDPQCQKAIVIVVSVDDAKFWVARDDKVPVYAEEFTELFMKEKANFQQGRHQVALSNILSGTWEKALSKAGSPRQPSPSGGGGMGGGGMGVIYDSLRFKCYKKNRVHVDEPFGGGHGGFGGGGQGGGGMDDRGGKGGRGGQAPSMPKMPSIPSWFWVALVCFVIPLLCCCCLCYCCCCKGKGGGAAANGAGGPQPGMGGGGPMGPGGQMGGGGGGRGGGGRGGGFNNFLGSLGGVGAGHLISNLLRGGGGGGGRGGGMGGGGMGGGGGYTPAYGGGGNQPVYDDNQGQGGGGLYPSRAVKDEGGGGSWA</sequence>
<keyword evidence="22" id="KW-0812">Transmembrane</keyword>
<evidence type="ECO:0000256" key="17">
    <source>
        <dbReference type="ARBA" id="ARBA00048086"/>
    </source>
</evidence>
<evidence type="ECO:0000256" key="2">
    <source>
        <dbReference type="ARBA" id="ARBA00004275"/>
    </source>
</evidence>
<evidence type="ECO:0000259" key="26">
    <source>
        <dbReference type="Pfam" id="PF02771"/>
    </source>
</evidence>
<dbReference type="SUPFAM" id="SSF56645">
    <property type="entry name" value="Acyl-CoA dehydrogenase NM domain-like"/>
    <property type="match status" value="1"/>
</dbReference>
<evidence type="ECO:0000256" key="3">
    <source>
        <dbReference type="ARBA" id="ARBA00004325"/>
    </source>
</evidence>
<evidence type="ECO:0000256" key="12">
    <source>
        <dbReference type="ARBA" id="ARBA00023140"/>
    </source>
</evidence>
<dbReference type="InterPro" id="IPR006091">
    <property type="entry name" value="Acyl-CoA_Oxase/DH_mid-dom"/>
</dbReference>
<evidence type="ECO:0000256" key="22">
    <source>
        <dbReference type="SAM" id="Phobius"/>
    </source>
</evidence>
<dbReference type="InterPro" id="IPR009100">
    <property type="entry name" value="AcylCoA_DH/oxidase_NM_dom_sf"/>
</dbReference>
<comment type="subcellular location">
    <subcellularLocation>
        <location evidence="3">Mitochondrion membrane</location>
    </subcellularLocation>
    <subcellularLocation>
        <location evidence="2">Peroxisome</location>
    </subcellularLocation>
</comment>
<dbReference type="Gene3D" id="3.30.200.20">
    <property type="entry name" value="Phosphorylase Kinase, domain 1"/>
    <property type="match status" value="1"/>
</dbReference>